<dbReference type="GO" id="GO:0000179">
    <property type="term" value="F:rRNA (adenine-N6,N6-)-dimethyltransferase activity"/>
    <property type="evidence" value="ECO:0007669"/>
    <property type="project" value="UniProtKB-UniRule"/>
</dbReference>
<dbReference type="InterPro" id="IPR029063">
    <property type="entry name" value="SAM-dependent_MTases_sf"/>
</dbReference>
<reference evidence="9 10" key="1">
    <citation type="submission" date="2014-12" db="EMBL/GenBank/DDBJ databases">
        <authorList>
            <person name="Neuveglise Cecile"/>
        </authorList>
    </citation>
    <scope>NUCLEOTIDE SEQUENCE [LARGE SCALE GENOMIC DNA]</scope>
    <source>
        <strain evidence="9 10">CBS 12615</strain>
    </source>
</reference>
<gene>
    <name evidence="9" type="ORF">LALA0_S01e11584g</name>
</gene>
<comment type="function">
    <text evidence="6">Mitochondrial transcription factor that confers selective promoter recognition on the core subunit of the yeast mitochondrial RNA polymerase. Interacts with DNA in a non-specific manner.</text>
</comment>
<proteinExistence type="inferred from homology"/>
<dbReference type="PANTHER" id="PTHR11727:SF17">
    <property type="entry name" value="DIMETHYLADENOSINE TRANSFERASE 1, MITOCHONDRIAL"/>
    <property type="match status" value="1"/>
</dbReference>
<keyword evidence="8" id="KW-0698">rRNA processing</keyword>
<dbReference type="PROSITE" id="PS51689">
    <property type="entry name" value="SAM_RNA_A_N6_MT"/>
    <property type="match status" value="1"/>
</dbReference>
<evidence type="ECO:0000256" key="4">
    <source>
        <dbReference type="ARBA" id="ARBA00022691"/>
    </source>
</evidence>
<keyword evidence="3 7" id="KW-0808">Transferase</keyword>
<keyword evidence="4 7" id="KW-0949">S-adenosyl-L-methionine</keyword>
<sequence length="348" mass="40164">MSLVTKSARELTQIQHYYGFRYVLNTIVHERIFDKLKVPTKYPNSDRLKVLDLYPGPSQHSAVFYNRYRPAQHLLMDSRPDFVKHISDLIARNKGCEPTLQLYKHDPYEWQAYTDLIDVDKVLSPSNCSRESIHDQFLVLANLTGMIGEGLFMQWLACIGNRNWLQRFGRVKILVWVQQCTAVKLLAKPGDQLRAKCSLVTEAFTETKLVAAMNTKKSGGGSANFSDNILSEDRPVMFDQQDVWPPSGKNICLLEVNPRDHSIDLDNFDYVSKHLLILKSTPLYDSLDSLGHGAKEYFRKVVQNQKLLEKCPKELTLAEFLHITEIFDKWPFKPDIYLDFIDVFQESD</sequence>
<dbReference type="Gene3D" id="3.40.50.150">
    <property type="entry name" value="Vaccinia Virus protein VP39"/>
    <property type="match status" value="1"/>
</dbReference>
<dbReference type="EC" id="2.1.1.-" evidence="8"/>
<dbReference type="Proteomes" id="UP000054304">
    <property type="component" value="Unassembled WGS sequence"/>
</dbReference>
<feature type="binding site" evidence="7">
    <location>
        <position position="106"/>
    </location>
    <ligand>
        <name>S-adenosyl-L-methionine</name>
        <dbReference type="ChEBI" id="CHEBI:59789"/>
    </ligand>
</feature>
<accession>A0A0C7ML09</accession>
<evidence type="ECO:0000256" key="3">
    <source>
        <dbReference type="ARBA" id="ARBA00022679"/>
    </source>
</evidence>
<evidence type="ECO:0000256" key="6">
    <source>
        <dbReference type="ARBA" id="ARBA00024915"/>
    </source>
</evidence>
<dbReference type="Pfam" id="PF00398">
    <property type="entry name" value="RrnaAD"/>
    <property type="match status" value="1"/>
</dbReference>
<evidence type="ECO:0000256" key="1">
    <source>
        <dbReference type="ARBA" id="ARBA00004173"/>
    </source>
</evidence>
<feature type="binding site" evidence="7">
    <location>
        <position position="77"/>
    </location>
    <ligand>
        <name>S-adenosyl-L-methionine</name>
        <dbReference type="ChEBI" id="CHEBI:59789"/>
    </ligand>
</feature>
<dbReference type="GeneID" id="34683860"/>
<dbReference type="RefSeq" id="XP_022626712.1">
    <property type="nucleotide sequence ID" value="XM_022774635.1"/>
</dbReference>
<dbReference type="GO" id="GO:0003723">
    <property type="term" value="F:RNA binding"/>
    <property type="evidence" value="ECO:0007669"/>
    <property type="project" value="UniProtKB-UniRule"/>
</dbReference>
<dbReference type="GO" id="GO:0006391">
    <property type="term" value="P:transcription initiation at mitochondrial promoter"/>
    <property type="evidence" value="ECO:0007669"/>
    <property type="project" value="EnsemblFungi"/>
</dbReference>
<dbReference type="HOGENOM" id="CLU_034228_0_0_1"/>
<evidence type="ECO:0000256" key="5">
    <source>
        <dbReference type="ARBA" id="ARBA00022884"/>
    </source>
</evidence>
<organism evidence="9 10">
    <name type="scientific">Lachancea lanzarotensis</name>
    <dbReference type="NCBI Taxonomy" id="1245769"/>
    <lineage>
        <taxon>Eukaryota</taxon>
        <taxon>Fungi</taxon>
        <taxon>Dikarya</taxon>
        <taxon>Ascomycota</taxon>
        <taxon>Saccharomycotina</taxon>
        <taxon>Saccharomycetes</taxon>
        <taxon>Saccharomycetales</taxon>
        <taxon>Saccharomycetaceae</taxon>
        <taxon>Lachancea</taxon>
    </lineage>
</organism>
<dbReference type="EMBL" id="LN736360">
    <property type="protein sequence ID" value="CEP60469.1"/>
    <property type="molecule type" value="Genomic_DNA"/>
</dbReference>
<evidence type="ECO:0000256" key="2">
    <source>
        <dbReference type="ARBA" id="ARBA00022603"/>
    </source>
</evidence>
<dbReference type="GO" id="GO:0032786">
    <property type="term" value="P:positive regulation of DNA-templated transcription, elongation"/>
    <property type="evidence" value="ECO:0007669"/>
    <property type="project" value="EnsemblFungi"/>
</dbReference>
<comment type="caution">
    <text evidence="7">Lacks conserved residue(s) required for the propagation of feature annotation.</text>
</comment>
<dbReference type="AlphaFoldDB" id="A0A0C7ML09"/>
<protein>
    <recommendedName>
        <fullName evidence="8">rRNA adenine N(6)-methyltransferase</fullName>
        <ecNumber evidence="8">2.1.1.-</ecNumber>
    </recommendedName>
</protein>
<keyword evidence="10" id="KW-1185">Reference proteome</keyword>
<keyword evidence="5 7" id="KW-0694">RNA-binding</keyword>
<dbReference type="GO" id="GO:0005759">
    <property type="term" value="C:mitochondrial matrix"/>
    <property type="evidence" value="ECO:0007669"/>
    <property type="project" value="EnsemblFungi"/>
</dbReference>
<name>A0A0C7ML09_9SACH</name>
<dbReference type="GO" id="GO:0034245">
    <property type="term" value="C:mitochondrial DNA-directed RNA polymerase complex"/>
    <property type="evidence" value="ECO:0007669"/>
    <property type="project" value="EnsemblFungi"/>
</dbReference>
<dbReference type="STRING" id="1245769.A0A0C7ML09"/>
<evidence type="ECO:0000256" key="7">
    <source>
        <dbReference type="PROSITE-ProRule" id="PRU01026"/>
    </source>
</evidence>
<dbReference type="InterPro" id="IPR001737">
    <property type="entry name" value="KsgA/Erm"/>
</dbReference>
<dbReference type="OrthoDB" id="16079at2759"/>
<feature type="binding site" evidence="7">
    <location>
        <position position="142"/>
    </location>
    <ligand>
        <name>S-adenosyl-L-methionine</name>
        <dbReference type="ChEBI" id="CHEBI:59789"/>
    </ligand>
</feature>
<evidence type="ECO:0000256" key="8">
    <source>
        <dbReference type="RuleBase" id="RU362106"/>
    </source>
</evidence>
<dbReference type="Gene3D" id="1.10.8.100">
    <property type="entry name" value="Ribosomal RNA adenine dimethylase-like, domain 2"/>
    <property type="match status" value="1"/>
</dbReference>
<feature type="binding site" evidence="7">
    <location>
        <position position="23"/>
    </location>
    <ligand>
        <name>S-adenosyl-L-methionine</name>
        <dbReference type="ChEBI" id="CHEBI:59789"/>
    </ligand>
</feature>
<comment type="subcellular location">
    <subcellularLocation>
        <location evidence="1">Mitochondrion</location>
    </subcellularLocation>
</comment>
<dbReference type="InterPro" id="IPR023165">
    <property type="entry name" value="rRNA_Ade_diMease-like_C"/>
</dbReference>
<dbReference type="GO" id="GO:0034246">
    <property type="term" value="F:mitochondrial transcription factor activity"/>
    <property type="evidence" value="ECO:0007669"/>
    <property type="project" value="EnsemblFungi"/>
</dbReference>
<keyword evidence="2 7" id="KW-0489">Methyltransferase</keyword>
<dbReference type="SUPFAM" id="SSF53335">
    <property type="entry name" value="S-adenosyl-L-methionine-dependent methyltransferases"/>
    <property type="match status" value="1"/>
</dbReference>
<evidence type="ECO:0000313" key="9">
    <source>
        <dbReference type="EMBL" id="CEP60469.1"/>
    </source>
</evidence>
<comment type="similarity">
    <text evidence="7 8">Belongs to the class I-like SAM-binding methyltransferase superfamily. rRNA adenine N(6)-methyltransferase family.</text>
</comment>
<dbReference type="GO" id="GO:0005758">
    <property type="term" value="C:mitochondrial intermembrane space"/>
    <property type="evidence" value="ECO:0007669"/>
    <property type="project" value="EnsemblFungi"/>
</dbReference>
<dbReference type="PANTHER" id="PTHR11727">
    <property type="entry name" value="DIMETHYLADENOSINE TRANSFERASE"/>
    <property type="match status" value="1"/>
</dbReference>
<evidence type="ECO:0000313" key="10">
    <source>
        <dbReference type="Proteomes" id="UP000054304"/>
    </source>
</evidence>